<dbReference type="OrthoDB" id="9946758at2759"/>
<dbReference type="UniPathway" id="UPA00378"/>
<keyword evidence="6 15" id="KW-0808">Transferase</keyword>
<dbReference type="InterPro" id="IPR052105">
    <property type="entry name" value="MGAT5_Glycosyltransferase"/>
</dbReference>
<dbReference type="PANTHER" id="PTHR15075">
    <property type="entry name" value="ALPHA-MANNOSIDE BETA-1,6-N-ACETYLGLUCOSAMINYLTRANSFERASE"/>
    <property type="match status" value="1"/>
</dbReference>
<dbReference type="GO" id="GO:0030144">
    <property type="term" value="F:alpha-1,6-mannosylglycoprotein 6-beta-N-acetylglucosaminyltransferase activity"/>
    <property type="evidence" value="ECO:0007669"/>
    <property type="project" value="UniProtKB-EC"/>
</dbReference>
<dbReference type="Pfam" id="PF15024">
    <property type="entry name" value="Glyco_transf_18"/>
    <property type="match status" value="2"/>
</dbReference>
<accession>A0A2B4RW23</accession>
<comment type="similarity">
    <text evidence="3">Belongs to the glycosyltransferase 18 family.</text>
</comment>
<evidence type="ECO:0000256" key="6">
    <source>
        <dbReference type="ARBA" id="ARBA00022679"/>
    </source>
</evidence>
<dbReference type="Proteomes" id="UP000225706">
    <property type="component" value="Unassembled WGS sequence"/>
</dbReference>
<evidence type="ECO:0000256" key="12">
    <source>
        <dbReference type="ARBA" id="ARBA00023180"/>
    </source>
</evidence>
<dbReference type="EMBL" id="LSMT01000318">
    <property type="protein sequence ID" value="PFX20412.1"/>
    <property type="molecule type" value="Genomic_DNA"/>
</dbReference>
<evidence type="ECO:0000256" key="13">
    <source>
        <dbReference type="ARBA" id="ARBA00048243"/>
    </source>
</evidence>
<keyword evidence="9" id="KW-1133">Transmembrane helix</keyword>
<comment type="caution">
    <text evidence="15">The sequence shown here is derived from an EMBL/GenBank/DDBJ whole genome shotgun (WGS) entry which is preliminary data.</text>
</comment>
<sequence>MLSRITNLEEQVESVIINSTSEFQHLTNAIKSLNRTINNITKWMKEHWTSEPKYAKHVVNGSLCSILKYLSEVEQLCPRNYKGPKRQPEVEKCVIPSDSAFPHCSEKVKWMQKFWQSDTKYTSHGVDGSICSFLKYLSEVENFCPLRRGGHLNNDCEIPTSKEFPECSGKIAWMRQFWKTDKCYKQDHGVNGSICSFIIYLSEILIHIGLLSNEKKLHFAEEAGKGGPLGELVQWSDVITSLYILGHDITVTADLVVATRQVNS</sequence>
<gene>
    <name evidence="15" type="primary">MGAT5</name>
    <name evidence="15" type="ORF">AWC38_SpisGene15144</name>
</gene>
<feature type="domain" description="Glycosyltransferase family 18 catalytic" evidence="14">
    <location>
        <begin position="203"/>
        <end position="255"/>
    </location>
</feature>
<name>A0A2B4RW23_STYPI</name>
<dbReference type="AlphaFoldDB" id="A0A2B4RW23"/>
<keyword evidence="11" id="KW-0472">Membrane</keyword>
<dbReference type="InterPro" id="IPR026116">
    <property type="entry name" value="GT18_cat"/>
</dbReference>
<evidence type="ECO:0000256" key="5">
    <source>
        <dbReference type="ARBA" id="ARBA00022676"/>
    </source>
</evidence>
<protein>
    <recommendedName>
        <fullName evidence="4">alpha-1,6-mannosyl-glycoprotein 6-beta-N-acetylglucosaminyltransferase</fullName>
        <ecNumber evidence="4">2.4.1.155</ecNumber>
    </recommendedName>
</protein>
<comment type="catalytic activity">
    <reaction evidence="13">
        <text>N(4)-{beta-D-GlcNAc-(1-&gt;2)-[beta-D-GlcNAc-(1-&gt;4)]-alpha-D-Man-(1-&gt;3)-[beta-D-GlcNAc-(1-&gt;2)-alpha-D-Man-(1-&gt;6)]-beta-D-Man-(1-&gt;4)-beta-D-GlcNAc-(1-&gt;4)-beta-D-GlcNAc}-L-asparaginyl-[protein] + UDP-N-acetyl-alpha-D-glucosamine = N(4)-{beta-D-GlcNAc-(1-&gt;2)-[beta-D-GlcNAc-(1-&gt;4)]-alpha-D-Man-(1-&gt;3)-[beta-D-GlcNAc-(1-&gt;2)-[beta-D-GlcNAc-(1-&gt;6)]-alpha-D-Man-(1-&gt;6)]-beta-D-Man-(1-&gt;4)-beta-D-GlcNAc-(1-&gt;4)-beta-D-GlcNAc}-L-asparaginyl-[protein] + UDP + H(+)</text>
        <dbReference type="Rhea" id="RHEA:16921"/>
        <dbReference type="Rhea" id="RHEA-COMP:14374"/>
        <dbReference type="Rhea" id="RHEA-COMP:14377"/>
        <dbReference type="ChEBI" id="CHEBI:15378"/>
        <dbReference type="ChEBI" id="CHEBI:57705"/>
        <dbReference type="ChEBI" id="CHEBI:58223"/>
        <dbReference type="ChEBI" id="CHEBI:139507"/>
        <dbReference type="ChEBI" id="CHEBI:139510"/>
        <dbReference type="EC" id="2.4.1.155"/>
    </reaction>
</comment>
<keyword evidence="5 15" id="KW-0328">Glycosyltransferase</keyword>
<comment type="pathway">
    <text evidence="2">Protein modification; protein glycosylation.</text>
</comment>
<evidence type="ECO:0000256" key="11">
    <source>
        <dbReference type="ARBA" id="ARBA00023136"/>
    </source>
</evidence>
<reference evidence="16" key="1">
    <citation type="journal article" date="2017" name="bioRxiv">
        <title>Comparative analysis of the genomes of Stylophora pistillata and Acropora digitifera provides evidence for extensive differences between species of corals.</title>
        <authorList>
            <person name="Voolstra C.R."/>
            <person name="Li Y."/>
            <person name="Liew Y.J."/>
            <person name="Baumgarten S."/>
            <person name="Zoccola D."/>
            <person name="Flot J.-F."/>
            <person name="Tambutte S."/>
            <person name="Allemand D."/>
            <person name="Aranda M."/>
        </authorList>
    </citation>
    <scope>NUCLEOTIDE SEQUENCE [LARGE SCALE GENOMIC DNA]</scope>
</reference>
<dbReference type="PANTHER" id="PTHR15075:SF2">
    <property type="entry name" value="ALPHA-1,6-MANNOSYLGLYCOPROTEIN 6-BETA-N-ACETYLGLUCOSAMINYLTRANSFERASE"/>
    <property type="match status" value="1"/>
</dbReference>
<evidence type="ECO:0000256" key="3">
    <source>
        <dbReference type="ARBA" id="ARBA00007477"/>
    </source>
</evidence>
<dbReference type="EC" id="2.4.1.155" evidence="4"/>
<keyword evidence="16" id="KW-1185">Reference proteome</keyword>
<comment type="subcellular location">
    <subcellularLocation>
        <location evidence="1">Golgi apparatus membrane</location>
        <topology evidence="1">Single-pass type II membrane protein</topology>
    </subcellularLocation>
</comment>
<proteinExistence type="inferred from homology"/>
<keyword evidence="10" id="KW-0333">Golgi apparatus</keyword>
<evidence type="ECO:0000256" key="10">
    <source>
        <dbReference type="ARBA" id="ARBA00023034"/>
    </source>
</evidence>
<evidence type="ECO:0000256" key="9">
    <source>
        <dbReference type="ARBA" id="ARBA00022989"/>
    </source>
</evidence>
<dbReference type="GO" id="GO:0006487">
    <property type="term" value="P:protein N-linked glycosylation"/>
    <property type="evidence" value="ECO:0007669"/>
    <property type="project" value="TreeGrafter"/>
</dbReference>
<dbReference type="GO" id="GO:0000139">
    <property type="term" value="C:Golgi membrane"/>
    <property type="evidence" value="ECO:0007669"/>
    <property type="project" value="UniProtKB-SubCell"/>
</dbReference>
<evidence type="ECO:0000256" key="1">
    <source>
        <dbReference type="ARBA" id="ARBA00004323"/>
    </source>
</evidence>
<keyword evidence="7" id="KW-0812">Transmembrane</keyword>
<evidence type="ECO:0000313" key="16">
    <source>
        <dbReference type="Proteomes" id="UP000225706"/>
    </source>
</evidence>
<evidence type="ECO:0000256" key="2">
    <source>
        <dbReference type="ARBA" id="ARBA00004922"/>
    </source>
</evidence>
<organism evidence="15 16">
    <name type="scientific">Stylophora pistillata</name>
    <name type="common">Smooth cauliflower coral</name>
    <dbReference type="NCBI Taxonomy" id="50429"/>
    <lineage>
        <taxon>Eukaryota</taxon>
        <taxon>Metazoa</taxon>
        <taxon>Cnidaria</taxon>
        <taxon>Anthozoa</taxon>
        <taxon>Hexacorallia</taxon>
        <taxon>Scleractinia</taxon>
        <taxon>Astrocoeniina</taxon>
        <taxon>Pocilloporidae</taxon>
        <taxon>Stylophora</taxon>
    </lineage>
</organism>
<evidence type="ECO:0000256" key="4">
    <source>
        <dbReference type="ARBA" id="ARBA00012671"/>
    </source>
</evidence>
<keyword evidence="8" id="KW-0735">Signal-anchor</keyword>
<dbReference type="STRING" id="50429.A0A2B4RW23"/>
<evidence type="ECO:0000256" key="8">
    <source>
        <dbReference type="ARBA" id="ARBA00022968"/>
    </source>
</evidence>
<evidence type="ECO:0000256" key="7">
    <source>
        <dbReference type="ARBA" id="ARBA00022692"/>
    </source>
</evidence>
<evidence type="ECO:0000313" key="15">
    <source>
        <dbReference type="EMBL" id="PFX20412.1"/>
    </source>
</evidence>
<feature type="domain" description="Glycosyltransferase family 18 catalytic" evidence="14">
    <location>
        <begin position="121"/>
        <end position="151"/>
    </location>
</feature>
<evidence type="ECO:0000259" key="14">
    <source>
        <dbReference type="Pfam" id="PF15024"/>
    </source>
</evidence>
<keyword evidence="12" id="KW-0325">Glycoprotein</keyword>